<sequence>MSAFPETPLPDAPPPPEEAGDETLWEKLSAFIMPAVTLTLLVSAAFPLFDGAEILSDGDTWEAIRWHAYAPSSLPARFSVTNVTIRVDRVATKLIGTDLALNFVLVQEWEDERLVVKRKGKPGLPSGVSPHLHKSHYAHFRRCGPSVLNKFSRMRQIMQMR</sequence>
<dbReference type="EMBL" id="LNIX01000046">
    <property type="protein sequence ID" value="OXA38426.1"/>
    <property type="molecule type" value="Genomic_DNA"/>
</dbReference>
<gene>
    <name evidence="2" type="ORF">Fcan01_26907</name>
</gene>
<keyword evidence="3" id="KW-1185">Reference proteome</keyword>
<dbReference type="AlphaFoldDB" id="A0A226D2D1"/>
<protein>
    <submittedName>
        <fullName evidence="2">Glucosyl-3-phosphoglycerate synthase</fullName>
    </submittedName>
</protein>
<feature type="region of interest" description="Disordered" evidence="1">
    <location>
        <begin position="1"/>
        <end position="20"/>
    </location>
</feature>
<evidence type="ECO:0000313" key="2">
    <source>
        <dbReference type="EMBL" id="OXA38426.1"/>
    </source>
</evidence>
<proteinExistence type="predicted"/>
<reference evidence="2 3" key="1">
    <citation type="submission" date="2015-12" db="EMBL/GenBank/DDBJ databases">
        <title>The genome of Folsomia candida.</title>
        <authorList>
            <person name="Faddeeva A."/>
            <person name="Derks M.F."/>
            <person name="Anvar Y."/>
            <person name="Smit S."/>
            <person name="Van Straalen N."/>
            <person name="Roelofs D."/>
        </authorList>
    </citation>
    <scope>NUCLEOTIDE SEQUENCE [LARGE SCALE GENOMIC DNA]</scope>
    <source>
        <strain evidence="2 3">VU population</strain>
        <tissue evidence="2">Whole body</tissue>
    </source>
</reference>
<accession>A0A226D2D1</accession>
<evidence type="ECO:0000256" key="1">
    <source>
        <dbReference type="SAM" id="MobiDB-lite"/>
    </source>
</evidence>
<name>A0A226D2D1_FOLCA</name>
<comment type="caution">
    <text evidence="2">The sequence shown here is derived from an EMBL/GenBank/DDBJ whole genome shotgun (WGS) entry which is preliminary data.</text>
</comment>
<feature type="compositionally biased region" description="Pro residues" evidence="1">
    <location>
        <begin position="7"/>
        <end position="17"/>
    </location>
</feature>
<dbReference type="Proteomes" id="UP000198287">
    <property type="component" value="Unassembled WGS sequence"/>
</dbReference>
<evidence type="ECO:0000313" key="3">
    <source>
        <dbReference type="Proteomes" id="UP000198287"/>
    </source>
</evidence>
<organism evidence="2 3">
    <name type="scientific">Folsomia candida</name>
    <name type="common">Springtail</name>
    <dbReference type="NCBI Taxonomy" id="158441"/>
    <lineage>
        <taxon>Eukaryota</taxon>
        <taxon>Metazoa</taxon>
        <taxon>Ecdysozoa</taxon>
        <taxon>Arthropoda</taxon>
        <taxon>Hexapoda</taxon>
        <taxon>Collembola</taxon>
        <taxon>Entomobryomorpha</taxon>
        <taxon>Isotomoidea</taxon>
        <taxon>Isotomidae</taxon>
        <taxon>Proisotominae</taxon>
        <taxon>Folsomia</taxon>
    </lineage>
</organism>